<feature type="compositionally biased region" description="Polar residues" evidence="1">
    <location>
        <begin position="47"/>
        <end position="65"/>
    </location>
</feature>
<feature type="compositionally biased region" description="Basic and acidic residues" evidence="1">
    <location>
        <begin position="90"/>
        <end position="101"/>
    </location>
</feature>
<dbReference type="Proteomes" id="UP001604336">
    <property type="component" value="Unassembled WGS sequence"/>
</dbReference>
<keyword evidence="3" id="KW-1185">Reference proteome</keyword>
<accession>A0ABD1UPG5</accession>
<evidence type="ECO:0000256" key="1">
    <source>
        <dbReference type="SAM" id="MobiDB-lite"/>
    </source>
</evidence>
<protein>
    <submittedName>
        <fullName evidence="2">Uncharacterized protein</fullName>
    </submittedName>
</protein>
<sequence length="134" mass="16000">MLIENIKDVNTYPLEELYRALITYEFNKVETKEKTRKSKEEMKEPPKQQNTLKLTNDEGCSNTNMSDEELDDLVLLVKKMRGFRNNQQFQKKEDKGEDKNKKIIYYNCNKPSHKRNRMSKQEEVHQKKKALQAT</sequence>
<comment type="caution">
    <text evidence="2">The sequence shown here is derived from an EMBL/GenBank/DDBJ whole genome shotgun (WGS) entry which is preliminary data.</text>
</comment>
<evidence type="ECO:0000313" key="2">
    <source>
        <dbReference type="EMBL" id="KAL2526935.1"/>
    </source>
</evidence>
<evidence type="ECO:0000313" key="3">
    <source>
        <dbReference type="Proteomes" id="UP001604336"/>
    </source>
</evidence>
<feature type="region of interest" description="Disordered" evidence="1">
    <location>
        <begin position="30"/>
        <end position="65"/>
    </location>
</feature>
<name>A0ABD1UPG5_9LAMI</name>
<reference evidence="3" key="1">
    <citation type="submission" date="2024-07" db="EMBL/GenBank/DDBJ databases">
        <title>Two chromosome-level genome assemblies of Korean endemic species Abeliophyllum distichum and Forsythia ovata (Oleaceae).</title>
        <authorList>
            <person name="Jang H."/>
        </authorList>
    </citation>
    <scope>NUCLEOTIDE SEQUENCE [LARGE SCALE GENOMIC DNA]</scope>
</reference>
<feature type="region of interest" description="Disordered" evidence="1">
    <location>
        <begin position="85"/>
        <end position="134"/>
    </location>
</feature>
<proteinExistence type="predicted"/>
<feature type="compositionally biased region" description="Basic and acidic residues" evidence="1">
    <location>
        <begin position="30"/>
        <end position="46"/>
    </location>
</feature>
<organism evidence="2 3">
    <name type="scientific">Abeliophyllum distichum</name>
    <dbReference type="NCBI Taxonomy" id="126358"/>
    <lineage>
        <taxon>Eukaryota</taxon>
        <taxon>Viridiplantae</taxon>
        <taxon>Streptophyta</taxon>
        <taxon>Embryophyta</taxon>
        <taxon>Tracheophyta</taxon>
        <taxon>Spermatophyta</taxon>
        <taxon>Magnoliopsida</taxon>
        <taxon>eudicotyledons</taxon>
        <taxon>Gunneridae</taxon>
        <taxon>Pentapetalae</taxon>
        <taxon>asterids</taxon>
        <taxon>lamiids</taxon>
        <taxon>Lamiales</taxon>
        <taxon>Oleaceae</taxon>
        <taxon>Forsythieae</taxon>
        <taxon>Abeliophyllum</taxon>
    </lineage>
</organism>
<dbReference type="EMBL" id="JBFOLK010000003">
    <property type="protein sequence ID" value="KAL2526935.1"/>
    <property type="molecule type" value="Genomic_DNA"/>
</dbReference>
<dbReference type="AlphaFoldDB" id="A0ABD1UPG5"/>
<gene>
    <name evidence="2" type="ORF">Adt_11989</name>
</gene>